<keyword evidence="4" id="KW-0689">Ribosomal protein</keyword>
<reference evidence="4 5" key="1">
    <citation type="journal article" date="2009" name="Genome Res.">
        <title>Comparative genomics of the fungal pathogens Candida dubliniensis and Candida albicans.</title>
        <authorList>
            <person name="Jackson A.P."/>
            <person name="Gamble J.A."/>
            <person name="Yeomans T."/>
            <person name="Moran G.P."/>
            <person name="Saunders D."/>
            <person name="Harris D."/>
            <person name="Aslett M."/>
            <person name="Barrell J.F."/>
            <person name="Butler G."/>
            <person name="Citiulo F."/>
            <person name="Coleman D.C."/>
            <person name="de Groot P.W.J."/>
            <person name="Goodwin T.J."/>
            <person name="Quail M.A."/>
            <person name="McQuillan J."/>
            <person name="Munro C.A."/>
            <person name="Pain A."/>
            <person name="Poulter R.T."/>
            <person name="Rajandream M.A."/>
            <person name="Renauld H."/>
            <person name="Spiering M.J."/>
            <person name="Tivey A."/>
            <person name="Gow N.A.R."/>
            <person name="Barrell B."/>
            <person name="Sullivan D.J."/>
            <person name="Berriman M."/>
        </authorList>
    </citation>
    <scope>NUCLEOTIDE SEQUENCE [LARGE SCALE GENOMIC DNA]</scope>
    <source>
        <strain evidence="5">CD36 / ATCC MYA-646 / CBS 7987 / NCPF 3949 / NRRL Y-17841</strain>
    </source>
</reference>
<dbReference type="Pfam" id="PF00829">
    <property type="entry name" value="Ribosomal_L21p"/>
    <property type="match status" value="1"/>
</dbReference>
<keyword evidence="5" id="KW-1185">Reference proteome</keyword>
<gene>
    <name evidence="3" type="ordered locus">Cd36_72660</name>
    <name evidence="4" type="ORF">CD36_72660</name>
</gene>
<dbReference type="EMBL" id="FM992694">
    <property type="protein sequence ID" value="CAX40817.1"/>
    <property type="molecule type" value="Genomic_DNA"/>
</dbReference>
<evidence type="ECO:0000313" key="3">
    <source>
        <dbReference type="CGD" id="CAL0000164354"/>
    </source>
</evidence>
<dbReference type="Proteomes" id="UP000002605">
    <property type="component" value="Chromosome 7"/>
</dbReference>
<dbReference type="VEuPathDB" id="FungiDB:CD36_72660"/>
<name>B9WKG5_CANDC</name>
<protein>
    <recommendedName>
        <fullName evidence="2">Large ribosomal subunit protein bL21m</fullName>
    </recommendedName>
</protein>
<comment type="similarity">
    <text evidence="1">Belongs to the bacterial ribosomal protein bL21 family.</text>
</comment>
<organism evidence="4 5">
    <name type="scientific">Candida dubliniensis (strain CD36 / ATCC MYA-646 / CBS 7987 / NCPF 3949 / NRRL Y-17841)</name>
    <name type="common">Yeast</name>
    <dbReference type="NCBI Taxonomy" id="573826"/>
    <lineage>
        <taxon>Eukaryota</taxon>
        <taxon>Fungi</taxon>
        <taxon>Dikarya</taxon>
        <taxon>Ascomycota</taxon>
        <taxon>Saccharomycotina</taxon>
        <taxon>Pichiomycetes</taxon>
        <taxon>Debaryomycetaceae</taxon>
        <taxon>Candida/Lodderomyces clade</taxon>
        <taxon>Candida</taxon>
    </lineage>
</organism>
<dbReference type="OrthoDB" id="5994at2759"/>
<evidence type="ECO:0000313" key="4">
    <source>
        <dbReference type="EMBL" id="CAX40817.1"/>
    </source>
</evidence>
<proteinExistence type="inferred from homology"/>
<dbReference type="RefSeq" id="XP_002421480.1">
    <property type="nucleotide sequence ID" value="XM_002421435.1"/>
</dbReference>
<keyword evidence="4" id="KW-0687">Ribonucleoprotein</keyword>
<dbReference type="CGD" id="CAL0000164354">
    <property type="gene designation" value="Cd36_72660"/>
</dbReference>
<dbReference type="PANTHER" id="PTHR21349:SF0">
    <property type="entry name" value="LARGE RIBOSOMAL SUBUNIT PROTEIN BL21M"/>
    <property type="match status" value="1"/>
</dbReference>
<dbReference type="SUPFAM" id="SSF141091">
    <property type="entry name" value="L21p-like"/>
    <property type="match status" value="1"/>
</dbReference>
<dbReference type="GO" id="GO:0005762">
    <property type="term" value="C:mitochondrial large ribosomal subunit"/>
    <property type="evidence" value="ECO:0007669"/>
    <property type="project" value="TreeGrafter"/>
</dbReference>
<evidence type="ECO:0000256" key="2">
    <source>
        <dbReference type="ARBA" id="ARBA00044129"/>
    </source>
</evidence>
<accession>B9WKG5</accession>
<dbReference type="GeneID" id="8049060"/>
<dbReference type="KEGG" id="cdu:CD36_72660"/>
<evidence type="ECO:0000256" key="1">
    <source>
        <dbReference type="ARBA" id="ARBA00008563"/>
    </source>
</evidence>
<dbReference type="AlphaFoldDB" id="B9WKG5"/>
<evidence type="ECO:0000313" key="5">
    <source>
        <dbReference type="Proteomes" id="UP000002605"/>
    </source>
</evidence>
<dbReference type="HOGENOM" id="CLU_061463_2_1_1"/>
<sequence>MFRSVSRTIKPVNWFNATRLYSIANSNTATTTASALSTLKLSSNGSRDLYAIFRLHNLPYLVTKGDKVYLPYKLKNASVGDVLNLNDVVTLGSPQYTLNMKEGISSELFDLKASVVEITKEPRYQVVRKKQRCRTTKTSQVEPFQTVLMINELKLK</sequence>
<dbReference type="eggNOG" id="ENOG502S1KI">
    <property type="taxonomic scope" value="Eukaryota"/>
</dbReference>
<dbReference type="InterPro" id="IPR036164">
    <property type="entry name" value="bL21-like_sf"/>
</dbReference>
<dbReference type="PANTHER" id="PTHR21349">
    <property type="entry name" value="50S RIBOSOMAL PROTEIN L21"/>
    <property type="match status" value="1"/>
</dbReference>
<dbReference type="GO" id="GO:0003735">
    <property type="term" value="F:structural constituent of ribosome"/>
    <property type="evidence" value="ECO:0007669"/>
    <property type="project" value="TreeGrafter"/>
</dbReference>
<dbReference type="InterPro" id="IPR028909">
    <property type="entry name" value="bL21-like"/>
</dbReference>